<name>A0A317W5D6_9EURO</name>
<feature type="region of interest" description="Disordered" evidence="1">
    <location>
        <begin position="902"/>
        <end position="980"/>
    </location>
</feature>
<dbReference type="Pfam" id="PF20640">
    <property type="entry name" value="Rrn6_HB"/>
    <property type="match status" value="1"/>
</dbReference>
<organism evidence="5 6">
    <name type="scientific">Aspergillus heteromorphus CBS 117.55</name>
    <dbReference type="NCBI Taxonomy" id="1448321"/>
    <lineage>
        <taxon>Eukaryota</taxon>
        <taxon>Fungi</taxon>
        <taxon>Dikarya</taxon>
        <taxon>Ascomycota</taxon>
        <taxon>Pezizomycotina</taxon>
        <taxon>Eurotiomycetes</taxon>
        <taxon>Eurotiomycetidae</taxon>
        <taxon>Eurotiales</taxon>
        <taxon>Aspergillaceae</taxon>
        <taxon>Aspergillus</taxon>
        <taxon>Aspergillus subgen. Circumdati</taxon>
    </lineage>
</organism>
<feature type="domain" description="RRN6 beta-propeller" evidence="2">
    <location>
        <begin position="97"/>
        <end position="472"/>
    </location>
</feature>
<dbReference type="GO" id="GO:0001179">
    <property type="term" value="F:RNA polymerase I general transcription initiation factor binding"/>
    <property type="evidence" value="ECO:0007669"/>
    <property type="project" value="TreeGrafter"/>
</dbReference>
<dbReference type="PANTHER" id="PTHR28221">
    <property type="entry name" value="RNA POLYMERASE I-SPECIFIC TRANSCRIPTION INITIATION FACTOR RRN6"/>
    <property type="match status" value="1"/>
</dbReference>
<dbReference type="GO" id="GO:0070860">
    <property type="term" value="C:RNA polymerase I core factor complex"/>
    <property type="evidence" value="ECO:0007669"/>
    <property type="project" value="TreeGrafter"/>
</dbReference>
<comment type="caution">
    <text evidence="5">The sequence shown here is derived from an EMBL/GenBank/DDBJ whole genome shotgun (WGS) entry which is preliminary data.</text>
</comment>
<dbReference type="GO" id="GO:0042790">
    <property type="term" value="P:nucleolar large rRNA transcription by RNA polymerase I"/>
    <property type="evidence" value="ECO:0007669"/>
    <property type="project" value="TreeGrafter"/>
</dbReference>
<evidence type="ECO:0000259" key="2">
    <source>
        <dbReference type="Pfam" id="PF10214"/>
    </source>
</evidence>
<dbReference type="OrthoDB" id="4090074at2759"/>
<dbReference type="STRING" id="1448321.A0A317W5D6"/>
<proteinExistence type="predicted"/>
<feature type="domain" description="RRN6 K-rich C-terminal" evidence="3">
    <location>
        <begin position="879"/>
        <end position="1005"/>
    </location>
</feature>
<dbReference type="InterPro" id="IPR048535">
    <property type="entry name" value="RRN6_beta-prop"/>
</dbReference>
<dbReference type="InterPro" id="IPR048537">
    <property type="entry name" value="RRN6_HB"/>
</dbReference>
<dbReference type="RefSeq" id="XP_025399039.1">
    <property type="nucleotide sequence ID" value="XM_025540292.1"/>
</dbReference>
<evidence type="ECO:0000256" key="1">
    <source>
        <dbReference type="SAM" id="MobiDB-lite"/>
    </source>
</evidence>
<dbReference type="EMBL" id="MSFL01000013">
    <property type="protein sequence ID" value="PWY81774.1"/>
    <property type="molecule type" value="Genomic_DNA"/>
</dbReference>
<protein>
    <recommendedName>
        <fullName evidence="7">RNA polymerase I-specific transcription initiation factor RRN6-like protein</fullName>
    </recommendedName>
</protein>
<dbReference type="VEuPathDB" id="FungiDB:BO70DRAFT_315044"/>
<dbReference type="PANTHER" id="PTHR28221:SF2">
    <property type="entry name" value="RNA POLYMERASE I-SPECIFIC TRANSCRIPTION INITIATION FACTOR RRN6"/>
    <property type="match status" value="1"/>
</dbReference>
<evidence type="ECO:0000313" key="6">
    <source>
        <dbReference type="Proteomes" id="UP000247233"/>
    </source>
</evidence>
<keyword evidence="6" id="KW-1185">Reference proteome</keyword>
<dbReference type="GeneID" id="37062529"/>
<dbReference type="Pfam" id="PF20639">
    <property type="entry name" value="Rrn6_K-rich"/>
    <property type="match status" value="1"/>
</dbReference>
<reference evidence="5 6" key="1">
    <citation type="submission" date="2016-12" db="EMBL/GenBank/DDBJ databases">
        <title>The genomes of Aspergillus section Nigri reveals drivers in fungal speciation.</title>
        <authorList>
            <consortium name="DOE Joint Genome Institute"/>
            <person name="Vesth T.C."/>
            <person name="Nybo J."/>
            <person name="Theobald S."/>
            <person name="Brandl J."/>
            <person name="Frisvad J.C."/>
            <person name="Nielsen K.F."/>
            <person name="Lyhne E.K."/>
            <person name="Kogle M.E."/>
            <person name="Kuo A."/>
            <person name="Riley R."/>
            <person name="Clum A."/>
            <person name="Nolan M."/>
            <person name="Lipzen A."/>
            <person name="Salamov A."/>
            <person name="Henrissat B."/>
            <person name="Wiebenga A."/>
            <person name="De Vries R.P."/>
            <person name="Grigoriev I.V."/>
            <person name="Mortensen U.H."/>
            <person name="Andersen M.R."/>
            <person name="Baker S.E."/>
        </authorList>
    </citation>
    <scope>NUCLEOTIDE SEQUENCE [LARGE SCALE GENOMIC DNA]</scope>
    <source>
        <strain evidence="5 6">CBS 117.55</strain>
    </source>
</reference>
<dbReference type="InterPro" id="IPR048536">
    <property type="entry name" value="Rrn6_K-rich"/>
</dbReference>
<dbReference type="GO" id="GO:0001163">
    <property type="term" value="F:RNA polymerase I transcription regulatory region sequence-specific DNA binding"/>
    <property type="evidence" value="ECO:0007669"/>
    <property type="project" value="TreeGrafter"/>
</dbReference>
<evidence type="ECO:0000313" key="5">
    <source>
        <dbReference type="EMBL" id="PWY81774.1"/>
    </source>
</evidence>
<dbReference type="InterPro" id="IPR019350">
    <property type="entry name" value="RNA_pol_I-sp_TIF_RRN6-like"/>
</dbReference>
<accession>A0A317W5D6</accession>
<sequence>MDEPSTSALQYGHLGKPVYNTEIQTWEFSRTLVPCPRIKYTGVTKTTIPSPLTAPHISSIGNKSSLTTVYPELAACWPLARNETLSHSITAASAICDPLVSSLFDTGYAVDLENNDSGNRVVPIAVVASGECGNTICLRKFEEDNVEIRQKTTTWMRVPAIGQSESANWSAGGAPVRQICFARTMEEKATWMAVRLPRSTTIFRPVYHRNPVPMLVSCDDGRIIPNRSIRSRLDANPLVEISNMQTGGFAHADVTFNPWYQKQFAIVDNRGNWSIWELSGRHRRSKGNWTAACVKSGSLPWFDSGDTQDIDDHPRHDGWAAIEWAGDVNGLIVSDRRCPMLYRIHNGLVWPYMIELGLKKSEWILDVKRSLYDVSQVFILTTSRIFWLEVASISEPANSDTRTPLYPRLSWRHFRDPEDVTLRLTHLLVHEDFYLILYSRLTRLTLVFQCPPAHKDHTKTISTPDPFVLNIPLSSDDATEIQLLSSSTQFSALAFKEIRHLPSPIGKKYYDPSARLIKAFVVDSSLAVREAIFAGLSSKGASDESPPRDVLWAKKKHAVVQRMQLARSQDEFIVDDWDECVLGPGIFPAPDAGISGVTTLAIPQWTIDYTEVYAAAIGTLTLLRREGSAGPDRSFREAMKELEEIAFGTAANGRPTSQTWLEILGSSPLLEDIDQNAREFQSLLSRILNDHSSILNETQLENRRYNHASTHLAEPTNSTEGFSKMDLIATYDRLVNDWLTTMPYDIPGRTRIMKEKVIRTVAGDLILAQVSIKVQQAHGLEKVGFGSRTSPEAVLSSLVTTANDPMGASDSDVARHESLPVALLSDSGIDIRTSGAIPRNAVWHKQQGIHDQGDKKPSYASLSAFASFSNEWALPQNTESVLHHWHPGADPGGYNWQRTVQTQETEEPQPAPNVTPPRRRSLKKTPSSQGVSAPLPMSSAASVMSDVRGWGSQPDNERPAIRSQTSQAVDEDVPMTQVERGIFGGREAVRKSVVKGRKKKRAAGF</sequence>
<dbReference type="Pfam" id="PF10214">
    <property type="entry name" value="Rrn6_beta-prop"/>
    <property type="match status" value="1"/>
</dbReference>
<evidence type="ECO:0008006" key="7">
    <source>
        <dbReference type="Google" id="ProtNLM"/>
    </source>
</evidence>
<feature type="domain" description="RRN6 helical bundle" evidence="4">
    <location>
        <begin position="566"/>
        <end position="770"/>
    </location>
</feature>
<evidence type="ECO:0000259" key="4">
    <source>
        <dbReference type="Pfam" id="PF20640"/>
    </source>
</evidence>
<evidence type="ECO:0000259" key="3">
    <source>
        <dbReference type="Pfam" id="PF20639"/>
    </source>
</evidence>
<dbReference type="Proteomes" id="UP000247233">
    <property type="component" value="Unassembled WGS sequence"/>
</dbReference>
<gene>
    <name evidence="5" type="ORF">BO70DRAFT_315044</name>
</gene>
<dbReference type="AlphaFoldDB" id="A0A317W5D6"/>